<comment type="caution">
    <text evidence="2">The sequence shown here is derived from an EMBL/GenBank/DDBJ whole genome shotgun (WGS) entry which is preliminary data.</text>
</comment>
<evidence type="ECO:0000256" key="1">
    <source>
        <dbReference type="SAM" id="MobiDB-lite"/>
    </source>
</evidence>
<name>A0ABQ1VMC8_9RHOB</name>
<sequence>MSNTWSRDLRAIKKTELAERRGTATEAKAALLQAYRAAQKASPEREARQQERIRIAEAREARQTAREQAKLEEQARLEAETREREAALAKAATAEADARERAENQRITRVLDDEAMRKAMRDQRYAARKARRG</sequence>
<evidence type="ECO:0000313" key="3">
    <source>
        <dbReference type="Proteomes" id="UP000640509"/>
    </source>
</evidence>
<dbReference type="Pfam" id="PF20089">
    <property type="entry name" value="DUF6481"/>
    <property type="match status" value="1"/>
</dbReference>
<dbReference type="RefSeq" id="WP_103174885.1">
    <property type="nucleotide sequence ID" value="NZ_BMIV01000032.1"/>
</dbReference>
<gene>
    <name evidence="2" type="ORF">GCM10011402_37050</name>
</gene>
<feature type="region of interest" description="Disordered" evidence="1">
    <location>
        <begin position="82"/>
        <end position="109"/>
    </location>
</feature>
<protein>
    <submittedName>
        <fullName evidence="2">Uncharacterized protein</fullName>
    </submittedName>
</protein>
<evidence type="ECO:0000313" key="2">
    <source>
        <dbReference type="EMBL" id="GGF81032.1"/>
    </source>
</evidence>
<proteinExistence type="predicted"/>
<dbReference type="EMBL" id="BMIV01000032">
    <property type="protein sequence ID" value="GGF81032.1"/>
    <property type="molecule type" value="Genomic_DNA"/>
</dbReference>
<dbReference type="InterPro" id="IPR045510">
    <property type="entry name" value="DUF6481"/>
</dbReference>
<dbReference type="Proteomes" id="UP000640509">
    <property type="component" value="Unassembled WGS sequence"/>
</dbReference>
<keyword evidence="3" id="KW-1185">Reference proteome</keyword>
<accession>A0ABQ1VMC8</accession>
<reference evidence="3" key="1">
    <citation type="journal article" date="2019" name="Int. J. Syst. Evol. Microbiol.">
        <title>The Global Catalogue of Microorganisms (GCM) 10K type strain sequencing project: providing services to taxonomists for standard genome sequencing and annotation.</title>
        <authorList>
            <consortium name="The Broad Institute Genomics Platform"/>
            <consortium name="The Broad Institute Genome Sequencing Center for Infectious Disease"/>
            <person name="Wu L."/>
            <person name="Ma J."/>
        </authorList>
    </citation>
    <scope>NUCLEOTIDE SEQUENCE [LARGE SCALE GENOMIC DNA]</scope>
    <source>
        <strain evidence="3">CGMCC 1.15419</strain>
    </source>
</reference>
<feature type="compositionally biased region" description="Basic and acidic residues" evidence="1">
    <location>
        <begin position="96"/>
        <end position="109"/>
    </location>
</feature>
<organism evidence="2 3">
    <name type="scientific">Paracoccus acridae</name>
    <dbReference type="NCBI Taxonomy" id="1795310"/>
    <lineage>
        <taxon>Bacteria</taxon>
        <taxon>Pseudomonadati</taxon>
        <taxon>Pseudomonadota</taxon>
        <taxon>Alphaproteobacteria</taxon>
        <taxon>Rhodobacterales</taxon>
        <taxon>Paracoccaceae</taxon>
        <taxon>Paracoccus</taxon>
    </lineage>
</organism>